<evidence type="ECO:0000313" key="3">
    <source>
        <dbReference type="Proteomes" id="UP000756132"/>
    </source>
</evidence>
<sequence>MDGDPLINTYKRYKAGTNKLIRWLSTNAKDERIFDVLRKEVKARRPKRKKKIELSADTNNLSNLFSNLEVEEPLEQLDSSQPSESSRTSKDVPKQVEIELEGGLEQDSMAEHFFALYCHFTGDLTFLTGSQIFDQAANLARMLTQRFEAEHPRFKKFDNIVEDLGRQDYITKGPCIHRDCFRLQHNSHAP</sequence>
<dbReference type="Pfam" id="PF20253">
    <property type="entry name" value="DUF6604"/>
    <property type="match status" value="1"/>
</dbReference>
<dbReference type="EMBL" id="CP090170">
    <property type="protein sequence ID" value="UJO21134.1"/>
    <property type="molecule type" value="Genomic_DNA"/>
</dbReference>
<dbReference type="RefSeq" id="XP_047765500.1">
    <property type="nucleotide sequence ID" value="XM_047910763.1"/>
</dbReference>
<dbReference type="KEGG" id="ffu:CLAFUR5_11615"/>
<dbReference type="InterPro" id="IPR046539">
    <property type="entry name" value="DUF6604"/>
</dbReference>
<reference evidence="2" key="2">
    <citation type="journal article" date="2022" name="Microb. Genom.">
        <title>A chromosome-scale genome assembly of the tomato pathogen Cladosporium fulvum reveals a compartmentalized genome architecture and the presence of a dispensable chromosome.</title>
        <authorList>
            <person name="Zaccaron A.Z."/>
            <person name="Chen L.H."/>
            <person name="Samaras A."/>
            <person name="Stergiopoulos I."/>
        </authorList>
    </citation>
    <scope>NUCLEOTIDE SEQUENCE</scope>
    <source>
        <strain evidence="2">Race5_Kim</strain>
    </source>
</reference>
<protein>
    <recommendedName>
        <fullName evidence="1">DUF6604 domain-containing protein</fullName>
    </recommendedName>
</protein>
<keyword evidence="3" id="KW-1185">Reference proteome</keyword>
<accession>A0A9Q8PEJ1</accession>
<dbReference type="AlphaFoldDB" id="A0A9Q8PEJ1"/>
<name>A0A9Q8PEJ1_PASFU</name>
<dbReference type="Proteomes" id="UP000756132">
    <property type="component" value="Chromosome 8"/>
</dbReference>
<gene>
    <name evidence="2" type="ORF">CLAFUR5_11615</name>
</gene>
<proteinExistence type="predicted"/>
<evidence type="ECO:0000313" key="2">
    <source>
        <dbReference type="EMBL" id="UJO21134.1"/>
    </source>
</evidence>
<organism evidence="2 3">
    <name type="scientific">Passalora fulva</name>
    <name type="common">Tomato leaf mold</name>
    <name type="synonym">Cladosporium fulvum</name>
    <dbReference type="NCBI Taxonomy" id="5499"/>
    <lineage>
        <taxon>Eukaryota</taxon>
        <taxon>Fungi</taxon>
        <taxon>Dikarya</taxon>
        <taxon>Ascomycota</taxon>
        <taxon>Pezizomycotina</taxon>
        <taxon>Dothideomycetes</taxon>
        <taxon>Dothideomycetidae</taxon>
        <taxon>Mycosphaerellales</taxon>
        <taxon>Mycosphaerellaceae</taxon>
        <taxon>Fulvia</taxon>
    </lineage>
</organism>
<feature type="domain" description="DUF6604" evidence="1">
    <location>
        <begin position="31"/>
        <end position="120"/>
    </location>
</feature>
<reference evidence="2" key="1">
    <citation type="submission" date="2021-12" db="EMBL/GenBank/DDBJ databases">
        <authorList>
            <person name="Zaccaron A."/>
            <person name="Stergiopoulos I."/>
        </authorList>
    </citation>
    <scope>NUCLEOTIDE SEQUENCE</scope>
    <source>
        <strain evidence="2">Race5_Kim</strain>
    </source>
</reference>
<dbReference type="OrthoDB" id="3647597at2759"/>
<evidence type="ECO:0000259" key="1">
    <source>
        <dbReference type="Pfam" id="PF20253"/>
    </source>
</evidence>
<dbReference type="GeneID" id="71991493"/>